<dbReference type="PANTHER" id="PTHR43471:SF3">
    <property type="entry name" value="ABC TRANSPORTER PERMEASE PROTEIN NATB"/>
    <property type="match status" value="1"/>
</dbReference>
<feature type="transmembrane region" description="Helical" evidence="5">
    <location>
        <begin position="235"/>
        <end position="261"/>
    </location>
</feature>
<dbReference type="Pfam" id="PF12698">
    <property type="entry name" value="ABC2_membrane_3"/>
    <property type="match status" value="1"/>
</dbReference>
<reference evidence="7 8" key="1">
    <citation type="submission" date="2019-10" db="EMBL/GenBank/DDBJ databases">
        <title>Whole genome shotgun sequence of Acrocarpospora corrugata NBRC 13972.</title>
        <authorList>
            <person name="Ichikawa N."/>
            <person name="Kimura A."/>
            <person name="Kitahashi Y."/>
            <person name="Komaki H."/>
            <person name="Oguchi A."/>
        </authorList>
    </citation>
    <scope>NUCLEOTIDE SEQUENCE [LARGE SCALE GENOMIC DNA]</scope>
    <source>
        <strain evidence="7 8">NBRC 13972</strain>
    </source>
</reference>
<feature type="transmembrane region" description="Helical" evidence="5">
    <location>
        <begin position="328"/>
        <end position="350"/>
    </location>
</feature>
<dbReference type="EMBL" id="BLAD01000059">
    <property type="protein sequence ID" value="GES02500.1"/>
    <property type="molecule type" value="Genomic_DNA"/>
</dbReference>
<organism evidence="7 8">
    <name type="scientific">Acrocarpospora corrugata</name>
    <dbReference type="NCBI Taxonomy" id="35763"/>
    <lineage>
        <taxon>Bacteria</taxon>
        <taxon>Bacillati</taxon>
        <taxon>Actinomycetota</taxon>
        <taxon>Actinomycetes</taxon>
        <taxon>Streptosporangiales</taxon>
        <taxon>Streptosporangiaceae</taxon>
        <taxon>Acrocarpospora</taxon>
    </lineage>
</organism>
<feature type="transmembrane region" description="Helical" evidence="5">
    <location>
        <begin position="21"/>
        <end position="39"/>
    </location>
</feature>
<dbReference type="GO" id="GO:0140359">
    <property type="term" value="F:ABC-type transporter activity"/>
    <property type="evidence" value="ECO:0007669"/>
    <property type="project" value="InterPro"/>
</dbReference>
<accession>A0A5M3W2N0</accession>
<comment type="subcellular location">
    <subcellularLocation>
        <location evidence="1">Membrane</location>
        <topology evidence="1">Multi-pass membrane protein</topology>
    </subcellularLocation>
</comment>
<comment type="caution">
    <text evidence="7">The sequence shown here is derived from an EMBL/GenBank/DDBJ whole genome shotgun (WGS) entry which is preliminary data.</text>
</comment>
<evidence type="ECO:0000313" key="7">
    <source>
        <dbReference type="EMBL" id="GES02500.1"/>
    </source>
</evidence>
<evidence type="ECO:0000256" key="2">
    <source>
        <dbReference type="ARBA" id="ARBA00022692"/>
    </source>
</evidence>
<name>A0A5M3W2N0_9ACTN</name>
<feature type="transmembrane region" description="Helical" evidence="5">
    <location>
        <begin position="273"/>
        <end position="291"/>
    </location>
</feature>
<sequence length="372" mass="38777">MKNHLFMVAGREIRAQVRTKAFVIGLIVSVLVVGGLAFAPKLLGGPDSYTLGRVQVAELPVATFAPDAEIKWREFPDEAAAKTALLDGDVDAAVVSGSRVLTDGEIDSELGLLLQSANREAQIGASGVTITPLAMESVGADARYEGARRGIATVLVLVLFFMIIGSVMMVAMGVVEEKGSRIVEILLTSIRPWQLLGGKILGLGVVGLINMAAILAAGLAGALVSGLAADFPPGMTGIVIGALVWFILGYAFFAAFSGALAALVSRQEEVGNVLQPMTLLLMVSYGVSFYASADPTAPIATVLSFIPPFSSMVMPVRTAAAEVPVWEVALSGALMLAAVVGMLALGARIYERAVLRTGARVRLLEVITGNKP</sequence>
<protein>
    <submittedName>
        <fullName evidence="7">ABC transporter permease</fullName>
    </submittedName>
</protein>
<feature type="transmembrane region" description="Helical" evidence="5">
    <location>
        <begin position="151"/>
        <end position="175"/>
    </location>
</feature>
<proteinExistence type="predicted"/>
<gene>
    <name evidence="7" type="ORF">Acor_45660</name>
</gene>
<dbReference type="AlphaFoldDB" id="A0A5M3W2N0"/>
<evidence type="ECO:0000256" key="1">
    <source>
        <dbReference type="ARBA" id="ARBA00004141"/>
    </source>
</evidence>
<keyword evidence="4 5" id="KW-0472">Membrane</keyword>
<dbReference type="OrthoDB" id="3268959at2"/>
<evidence type="ECO:0000256" key="4">
    <source>
        <dbReference type="ARBA" id="ARBA00023136"/>
    </source>
</evidence>
<dbReference type="PANTHER" id="PTHR43471">
    <property type="entry name" value="ABC TRANSPORTER PERMEASE"/>
    <property type="match status" value="1"/>
</dbReference>
<evidence type="ECO:0000256" key="5">
    <source>
        <dbReference type="SAM" id="Phobius"/>
    </source>
</evidence>
<evidence type="ECO:0000256" key="3">
    <source>
        <dbReference type="ARBA" id="ARBA00022989"/>
    </source>
</evidence>
<keyword evidence="2 5" id="KW-0812">Transmembrane</keyword>
<dbReference type="Proteomes" id="UP000334990">
    <property type="component" value="Unassembled WGS sequence"/>
</dbReference>
<evidence type="ECO:0000259" key="6">
    <source>
        <dbReference type="Pfam" id="PF12698"/>
    </source>
</evidence>
<evidence type="ECO:0000313" key="8">
    <source>
        <dbReference type="Proteomes" id="UP000334990"/>
    </source>
</evidence>
<keyword evidence="3 5" id="KW-1133">Transmembrane helix</keyword>
<dbReference type="GO" id="GO:0016020">
    <property type="term" value="C:membrane"/>
    <property type="evidence" value="ECO:0007669"/>
    <property type="project" value="UniProtKB-SubCell"/>
</dbReference>
<feature type="domain" description="ABC-2 type transporter transmembrane" evidence="6">
    <location>
        <begin position="20"/>
        <end position="347"/>
    </location>
</feature>
<dbReference type="InterPro" id="IPR013525">
    <property type="entry name" value="ABC2_TM"/>
</dbReference>
<keyword evidence="8" id="KW-1185">Reference proteome</keyword>
<dbReference type="RefSeq" id="WP_155338723.1">
    <property type="nucleotide sequence ID" value="NZ_BAAABN010000077.1"/>
</dbReference>
<feature type="transmembrane region" description="Helical" evidence="5">
    <location>
        <begin position="196"/>
        <end position="229"/>
    </location>
</feature>